<evidence type="ECO:0000256" key="1">
    <source>
        <dbReference type="ARBA" id="ARBA00022553"/>
    </source>
</evidence>
<dbReference type="InterPro" id="IPR051813">
    <property type="entry name" value="HepT_RNase_toxin"/>
</dbReference>
<dbReference type="PANTHER" id="PTHR34139:SF1">
    <property type="entry name" value="RNASE MJ1380-RELATED"/>
    <property type="match status" value="1"/>
</dbReference>
<name>A0ABV7KXA5_9PROT</name>
<reference evidence="8" key="1">
    <citation type="journal article" date="2019" name="Int. J. Syst. Evol. Microbiol.">
        <title>The Global Catalogue of Microorganisms (GCM) 10K type strain sequencing project: providing services to taxonomists for standard genome sequencing and annotation.</title>
        <authorList>
            <consortium name="The Broad Institute Genomics Platform"/>
            <consortium name="The Broad Institute Genome Sequencing Center for Infectious Disease"/>
            <person name="Wu L."/>
            <person name="Ma J."/>
        </authorList>
    </citation>
    <scope>NUCLEOTIDE SEQUENCE [LARGE SCALE GENOMIC DNA]</scope>
    <source>
        <strain evidence="8">KCTC 42964</strain>
    </source>
</reference>
<evidence type="ECO:0000256" key="4">
    <source>
        <dbReference type="ARBA" id="ARBA00022741"/>
    </source>
</evidence>
<evidence type="ECO:0000256" key="6">
    <source>
        <dbReference type="ARBA" id="ARBA00024207"/>
    </source>
</evidence>
<evidence type="ECO:0000313" key="7">
    <source>
        <dbReference type="EMBL" id="MFC3226815.1"/>
    </source>
</evidence>
<sequence>MIGEALNRLAKTDPELAAQVRHLREIVRFRNVLIHGYAAVDHTRVWRIRETELPALREAVAALLSTLDAPD</sequence>
<dbReference type="InterPro" id="IPR037038">
    <property type="entry name" value="HepT-like_sf"/>
</dbReference>
<keyword evidence="1" id="KW-0597">Phosphoprotein</keyword>
<gene>
    <name evidence="7" type="ORF">ACFOGJ_06225</name>
</gene>
<protein>
    <submittedName>
        <fullName evidence="7">DUF86 domain-containing protein</fullName>
    </submittedName>
</protein>
<keyword evidence="4" id="KW-0547">Nucleotide-binding</keyword>
<dbReference type="Proteomes" id="UP001595528">
    <property type="component" value="Unassembled WGS sequence"/>
</dbReference>
<comment type="similarity">
    <text evidence="6">Belongs to the HepT RNase toxin family.</text>
</comment>
<proteinExistence type="inferred from homology"/>
<evidence type="ECO:0000256" key="2">
    <source>
        <dbReference type="ARBA" id="ARBA00022649"/>
    </source>
</evidence>
<keyword evidence="8" id="KW-1185">Reference proteome</keyword>
<dbReference type="EMBL" id="JBHRTR010000016">
    <property type="protein sequence ID" value="MFC3226815.1"/>
    <property type="molecule type" value="Genomic_DNA"/>
</dbReference>
<dbReference type="RefSeq" id="WP_379898960.1">
    <property type="nucleotide sequence ID" value="NZ_JBHRTR010000016.1"/>
</dbReference>
<organism evidence="7 8">
    <name type="scientific">Marinibaculum pumilum</name>
    <dbReference type="NCBI Taxonomy" id="1766165"/>
    <lineage>
        <taxon>Bacteria</taxon>
        <taxon>Pseudomonadati</taxon>
        <taxon>Pseudomonadota</taxon>
        <taxon>Alphaproteobacteria</taxon>
        <taxon>Rhodospirillales</taxon>
        <taxon>Rhodospirillaceae</taxon>
        <taxon>Marinibaculum</taxon>
    </lineage>
</organism>
<keyword evidence="5" id="KW-0378">Hydrolase</keyword>
<dbReference type="Gene3D" id="1.20.120.580">
    <property type="entry name" value="bsu32300-like"/>
    <property type="match status" value="1"/>
</dbReference>
<evidence type="ECO:0000256" key="3">
    <source>
        <dbReference type="ARBA" id="ARBA00022722"/>
    </source>
</evidence>
<dbReference type="PANTHER" id="PTHR34139">
    <property type="entry name" value="UPF0331 PROTEIN MJ0127"/>
    <property type="match status" value="1"/>
</dbReference>
<accession>A0ABV7KXA5</accession>
<comment type="caution">
    <text evidence="7">The sequence shown here is derived from an EMBL/GenBank/DDBJ whole genome shotgun (WGS) entry which is preliminary data.</text>
</comment>
<dbReference type="InterPro" id="IPR008201">
    <property type="entry name" value="HepT-like"/>
</dbReference>
<evidence type="ECO:0000256" key="5">
    <source>
        <dbReference type="ARBA" id="ARBA00022801"/>
    </source>
</evidence>
<dbReference type="Pfam" id="PF01934">
    <property type="entry name" value="HepT-like"/>
    <property type="match status" value="1"/>
</dbReference>
<evidence type="ECO:0000313" key="8">
    <source>
        <dbReference type="Proteomes" id="UP001595528"/>
    </source>
</evidence>
<keyword evidence="3" id="KW-0540">Nuclease</keyword>
<keyword evidence="2" id="KW-1277">Toxin-antitoxin system</keyword>